<evidence type="ECO:0000256" key="1">
    <source>
        <dbReference type="ARBA" id="ARBA00009981"/>
    </source>
</evidence>
<dbReference type="InterPro" id="IPR036165">
    <property type="entry name" value="YefM-like_sf"/>
</dbReference>
<evidence type="ECO:0000256" key="2">
    <source>
        <dbReference type="SAM" id="MobiDB-lite"/>
    </source>
</evidence>
<feature type="region of interest" description="Disordered" evidence="2">
    <location>
        <begin position="106"/>
        <end position="126"/>
    </location>
</feature>
<organism evidence="3 4">
    <name type="scientific">Candidatus Collierbacteria bacterium CG09_land_8_20_14_0_10_46_12</name>
    <dbReference type="NCBI Taxonomy" id="1974533"/>
    <lineage>
        <taxon>Bacteria</taxon>
        <taxon>Candidatus Collieribacteriota</taxon>
    </lineage>
</organism>
<accession>A0A2H0WZ70</accession>
<name>A0A2H0WZ70_9BACT</name>
<reference evidence="4" key="1">
    <citation type="submission" date="2017-09" db="EMBL/GenBank/DDBJ databases">
        <title>Depth-based differentiation of microbial function through sediment-hosted aquifers and enrichment of novel symbionts in the deep terrestrial subsurface.</title>
        <authorList>
            <person name="Probst A.J."/>
            <person name="Ladd B."/>
            <person name="Jarett J.K."/>
            <person name="Geller-Mcgrath D.E."/>
            <person name="Sieber C.M.K."/>
            <person name="Emerson J.B."/>
            <person name="Anantharaman K."/>
            <person name="Thomas B.C."/>
            <person name="Malmstrom R."/>
            <person name="Stieglmeier M."/>
            <person name="Klingl A."/>
            <person name="Woyke T."/>
            <person name="Ryan C.M."/>
            <person name="Banfield J.F."/>
        </authorList>
    </citation>
    <scope>NUCLEOTIDE SEQUENCE [LARGE SCALE GENOMIC DNA]</scope>
</reference>
<protein>
    <submittedName>
        <fullName evidence="3">Uncharacterized protein</fullName>
    </submittedName>
</protein>
<evidence type="ECO:0000313" key="3">
    <source>
        <dbReference type="EMBL" id="PIS17942.1"/>
    </source>
</evidence>
<dbReference type="Proteomes" id="UP000229574">
    <property type="component" value="Unassembled WGS sequence"/>
</dbReference>
<sequence length="138" mass="16234">MNTLSILNTVSARQLQRDYKSIFANVNKTNTPIMVISNNEPQVVILSIKEMDNINKFFSEQKFWEAVREIQSKNRYNDPITTQKYIDQAVEEAKQYVYDKTFGSARHKRIRQRPPTTAKHTRKDNPILVQSKLQNNYL</sequence>
<evidence type="ECO:0000313" key="4">
    <source>
        <dbReference type="Proteomes" id="UP000229574"/>
    </source>
</evidence>
<comment type="caution">
    <text evidence="3">The sequence shown here is derived from an EMBL/GenBank/DDBJ whole genome shotgun (WGS) entry which is preliminary data.</text>
</comment>
<dbReference type="AlphaFoldDB" id="A0A2H0WZ70"/>
<comment type="similarity">
    <text evidence="1">Belongs to the phD/YefM antitoxin family.</text>
</comment>
<gene>
    <name evidence="3" type="ORF">COT54_01960</name>
</gene>
<dbReference type="EMBL" id="PEYY01000081">
    <property type="protein sequence ID" value="PIS17942.1"/>
    <property type="molecule type" value="Genomic_DNA"/>
</dbReference>
<proteinExistence type="inferred from homology"/>
<dbReference type="Gene3D" id="3.40.1620.10">
    <property type="entry name" value="YefM-like domain"/>
    <property type="match status" value="1"/>
</dbReference>
<dbReference type="NCBIfam" id="TIGR01552">
    <property type="entry name" value="phd_fam"/>
    <property type="match status" value="1"/>
</dbReference>
<dbReference type="SUPFAM" id="SSF143120">
    <property type="entry name" value="YefM-like"/>
    <property type="match status" value="1"/>
</dbReference>